<evidence type="ECO:0000313" key="2">
    <source>
        <dbReference type="EMBL" id="RHW30003.1"/>
    </source>
</evidence>
<proteinExistence type="predicted"/>
<sequence>MTTTKLKIIALISMFIDHVGQFISNTPEWFHWVGRIAAPVFIYALIIGYQYTLDRKKYIIRLYLCTLGMAILNLIINIVFNETQMYITNNFFAPLFLIIIFIYFFEKKQIKYVLFLVVWQMLVFLISMLFSEIDWRFISDASVVYQFFGSIFGSVFFVEGGPFFVLLGLLLYVTRKTKIGISVVYILFSIFCYVVYSKWGYRPDFFAEYLIQYAGYQWIMIIALPLILLYNGKKGIGLKYFFYVFYPVHILILYLIGVYLSQLG</sequence>
<feature type="transmembrane region" description="Helical" evidence="1">
    <location>
        <begin position="112"/>
        <end position="131"/>
    </location>
</feature>
<feature type="transmembrane region" description="Helical" evidence="1">
    <location>
        <begin position="143"/>
        <end position="172"/>
    </location>
</feature>
<gene>
    <name evidence="2" type="ORF">D1B32_19305</name>
</gene>
<dbReference type="AlphaFoldDB" id="A0A417YBD9"/>
<keyword evidence="3" id="KW-1185">Reference proteome</keyword>
<protein>
    <recommendedName>
        <fullName evidence="4">Conjugal transfer protein TraX</fullName>
    </recommendedName>
</protein>
<reference evidence="2 3" key="1">
    <citation type="journal article" date="2007" name="Int. J. Syst. Evol. Microbiol.">
        <title>Oceanobacillus profundus sp. nov., isolated from a deep-sea sediment core.</title>
        <authorList>
            <person name="Kim Y.G."/>
            <person name="Choi D.H."/>
            <person name="Hyun S."/>
            <person name="Cho B.C."/>
        </authorList>
    </citation>
    <scope>NUCLEOTIDE SEQUENCE [LARGE SCALE GENOMIC DNA]</scope>
    <source>
        <strain evidence="2 3">DSM 18246</strain>
    </source>
</reference>
<name>A0A417YBD9_9BACI</name>
<keyword evidence="1" id="KW-0472">Membrane</keyword>
<feature type="transmembrane region" description="Helical" evidence="1">
    <location>
        <begin position="29"/>
        <end position="48"/>
    </location>
</feature>
<evidence type="ECO:0008006" key="4">
    <source>
        <dbReference type="Google" id="ProtNLM"/>
    </source>
</evidence>
<dbReference type="EMBL" id="QWEH01000017">
    <property type="protein sequence ID" value="RHW30003.1"/>
    <property type="molecule type" value="Genomic_DNA"/>
</dbReference>
<dbReference type="RefSeq" id="WP_095313073.1">
    <property type="nucleotide sequence ID" value="NZ_JAMAWL010000016.1"/>
</dbReference>
<comment type="caution">
    <text evidence="2">The sequence shown here is derived from an EMBL/GenBank/DDBJ whole genome shotgun (WGS) entry which is preliminary data.</text>
</comment>
<evidence type="ECO:0000313" key="3">
    <source>
        <dbReference type="Proteomes" id="UP000285456"/>
    </source>
</evidence>
<accession>A0A417YBD9</accession>
<dbReference type="OrthoDB" id="9781069at2"/>
<feature type="transmembrane region" description="Helical" evidence="1">
    <location>
        <begin position="209"/>
        <end position="228"/>
    </location>
</feature>
<dbReference type="InterPro" id="IPR008875">
    <property type="entry name" value="TraX"/>
</dbReference>
<dbReference type="Pfam" id="PF05857">
    <property type="entry name" value="TraX"/>
    <property type="match status" value="1"/>
</dbReference>
<feature type="transmembrane region" description="Helical" evidence="1">
    <location>
        <begin position="179"/>
        <end position="197"/>
    </location>
</feature>
<feature type="transmembrane region" description="Helical" evidence="1">
    <location>
        <begin position="86"/>
        <end position="105"/>
    </location>
</feature>
<organism evidence="2 3">
    <name type="scientific">Oceanobacillus profundus</name>
    <dbReference type="NCBI Taxonomy" id="372463"/>
    <lineage>
        <taxon>Bacteria</taxon>
        <taxon>Bacillati</taxon>
        <taxon>Bacillota</taxon>
        <taxon>Bacilli</taxon>
        <taxon>Bacillales</taxon>
        <taxon>Bacillaceae</taxon>
        <taxon>Oceanobacillus</taxon>
    </lineage>
</organism>
<dbReference type="Proteomes" id="UP000285456">
    <property type="component" value="Unassembled WGS sequence"/>
</dbReference>
<feature type="transmembrane region" description="Helical" evidence="1">
    <location>
        <begin position="60"/>
        <end position="80"/>
    </location>
</feature>
<keyword evidence="1" id="KW-1133">Transmembrane helix</keyword>
<keyword evidence="1" id="KW-0812">Transmembrane</keyword>
<evidence type="ECO:0000256" key="1">
    <source>
        <dbReference type="SAM" id="Phobius"/>
    </source>
</evidence>
<feature type="transmembrane region" description="Helical" evidence="1">
    <location>
        <begin position="240"/>
        <end position="260"/>
    </location>
</feature>